<dbReference type="STRING" id="84588.SYNW1490"/>
<keyword evidence="3" id="KW-1185">Reference proteome</keyword>
<evidence type="ECO:0000313" key="3">
    <source>
        <dbReference type="Proteomes" id="UP000001422"/>
    </source>
</evidence>
<dbReference type="InterPro" id="IPR025567">
    <property type="entry name" value="DUF4332"/>
</dbReference>
<proteinExistence type="predicted"/>
<reference evidence="2 3" key="1">
    <citation type="journal article" date="2003" name="Nature">
        <title>The genome of a motile marine Synechococcus.</title>
        <authorList>
            <person name="Palenik B."/>
            <person name="Brahamsha B."/>
            <person name="Larimer F."/>
            <person name="Land M."/>
            <person name="Hauser L."/>
            <person name="Chain P."/>
            <person name="Lamerdin J."/>
            <person name="Regala W."/>
            <person name="Allen E.A."/>
            <person name="McCarren J."/>
            <person name="Paulsen I."/>
            <person name="Dufresne A."/>
            <person name="Partensky F."/>
            <person name="Webb E."/>
            <person name="Waterbury J."/>
        </authorList>
    </citation>
    <scope>NUCLEOTIDE SEQUENCE [LARGE SCALE GENOMIC DNA]</scope>
    <source>
        <strain evidence="2 3">WH8102</strain>
    </source>
</reference>
<protein>
    <submittedName>
        <fullName evidence="2">Conserved hypothetical</fullName>
    </submittedName>
</protein>
<dbReference type="RefSeq" id="WP_011128354.1">
    <property type="nucleotide sequence ID" value="NC_005070.1"/>
</dbReference>
<dbReference type="Pfam" id="PF14229">
    <property type="entry name" value="DUF4332"/>
    <property type="match status" value="1"/>
</dbReference>
<dbReference type="HOGENOM" id="CLU_150025_0_0_3"/>
<dbReference type="eggNOG" id="ENOG50341N7">
    <property type="taxonomic scope" value="Bacteria"/>
</dbReference>
<dbReference type="KEGG" id="syw:SYNW1490"/>
<accession>Q7U650</accession>
<gene>
    <name evidence="2" type="ordered locus">SYNW1490</name>
</gene>
<dbReference type="Proteomes" id="UP000001422">
    <property type="component" value="Chromosome"/>
</dbReference>
<dbReference type="AlphaFoldDB" id="Q7U650"/>
<evidence type="ECO:0000313" key="2">
    <source>
        <dbReference type="EMBL" id="CAE08005.1"/>
    </source>
</evidence>
<evidence type="ECO:0000259" key="1">
    <source>
        <dbReference type="Pfam" id="PF14229"/>
    </source>
</evidence>
<name>Q7U650_PARMW</name>
<sequence>MRPLRDLPQSFRREQQELDEAGINDWQQLRDLDDAQLSRLARSGRASPRNLKRLRGIAVLVCDLNIAPPDAALLMHAGIASRAALAATTPERVVQQTGRLERSLGTGRPAVVDLATARRWIQSARQPGN</sequence>
<dbReference type="EMBL" id="BX569693">
    <property type="protein sequence ID" value="CAE08005.1"/>
    <property type="molecule type" value="Genomic_DNA"/>
</dbReference>
<organism evidence="2 3">
    <name type="scientific">Parasynechococcus marenigrum (strain WH8102)</name>
    <dbReference type="NCBI Taxonomy" id="84588"/>
    <lineage>
        <taxon>Bacteria</taxon>
        <taxon>Bacillati</taxon>
        <taxon>Cyanobacteriota</taxon>
        <taxon>Cyanophyceae</taxon>
        <taxon>Synechococcales</taxon>
        <taxon>Prochlorococcaceae</taxon>
        <taxon>Parasynechococcus</taxon>
        <taxon>Parasynechococcus marenigrum</taxon>
    </lineage>
</organism>
<feature type="domain" description="DUF4332" evidence="1">
    <location>
        <begin position="8"/>
        <end position="126"/>
    </location>
</feature>